<dbReference type="SUPFAM" id="SSF56112">
    <property type="entry name" value="Protein kinase-like (PK-like)"/>
    <property type="match status" value="1"/>
</dbReference>
<dbReference type="PROSITE" id="PS50011">
    <property type="entry name" value="PROTEIN_KINASE_DOM"/>
    <property type="match status" value="1"/>
</dbReference>
<evidence type="ECO:0000313" key="2">
    <source>
        <dbReference type="Proteomes" id="UP000095281"/>
    </source>
</evidence>
<name>A0A1I8BQV3_MELHA</name>
<dbReference type="InterPro" id="IPR000719">
    <property type="entry name" value="Prot_kinase_dom"/>
</dbReference>
<evidence type="ECO:0000259" key="1">
    <source>
        <dbReference type="PROSITE" id="PS50011"/>
    </source>
</evidence>
<accession>A0A1I8BQV3</accession>
<dbReference type="Proteomes" id="UP000095281">
    <property type="component" value="Unplaced"/>
</dbReference>
<reference evidence="3" key="1">
    <citation type="submission" date="2016-11" db="UniProtKB">
        <authorList>
            <consortium name="WormBaseParasite"/>
        </authorList>
    </citation>
    <scope>IDENTIFICATION</scope>
</reference>
<dbReference type="WBParaSite" id="MhA1_Contig392.frz3.gene18">
    <property type="protein sequence ID" value="MhA1_Contig392.frz3.gene18"/>
    <property type="gene ID" value="MhA1_Contig392.frz3.gene18"/>
</dbReference>
<evidence type="ECO:0000313" key="3">
    <source>
        <dbReference type="WBParaSite" id="MhA1_Contig392.frz3.gene18"/>
    </source>
</evidence>
<protein>
    <submittedName>
        <fullName evidence="3">Protein kinase domain-containing protein</fullName>
    </submittedName>
</protein>
<organism evidence="2 3">
    <name type="scientific">Meloidogyne hapla</name>
    <name type="common">Root-knot nematode worm</name>
    <dbReference type="NCBI Taxonomy" id="6305"/>
    <lineage>
        <taxon>Eukaryota</taxon>
        <taxon>Metazoa</taxon>
        <taxon>Ecdysozoa</taxon>
        <taxon>Nematoda</taxon>
        <taxon>Chromadorea</taxon>
        <taxon>Rhabditida</taxon>
        <taxon>Tylenchina</taxon>
        <taxon>Tylenchomorpha</taxon>
        <taxon>Tylenchoidea</taxon>
        <taxon>Meloidogynidae</taxon>
        <taxon>Meloidogyninae</taxon>
        <taxon>Meloidogyne</taxon>
    </lineage>
</organism>
<dbReference type="GO" id="GO:0004672">
    <property type="term" value="F:protein kinase activity"/>
    <property type="evidence" value="ECO:0007669"/>
    <property type="project" value="InterPro"/>
</dbReference>
<keyword evidence="2" id="KW-1185">Reference proteome</keyword>
<dbReference type="Pfam" id="PF00069">
    <property type="entry name" value="Pkinase"/>
    <property type="match status" value="1"/>
</dbReference>
<sequence length="148" mass="17741">MEIVMELAEMDLKEYIQKMQNKLKENDASEYYGTFQFMSPELATNGLQSKYATKSDIWALGIIIFQMLFGFDQYPYKVMDDMFQQIFYFSGSDDQSFIDQENDQNYLFDKIYWDGKLDYSNFQEKIKIYSKHNKMLTDFLMNIIEVID</sequence>
<dbReference type="Gene3D" id="1.10.510.10">
    <property type="entry name" value="Transferase(Phosphotransferase) domain 1"/>
    <property type="match status" value="1"/>
</dbReference>
<proteinExistence type="predicted"/>
<feature type="domain" description="Protein kinase" evidence="1">
    <location>
        <begin position="1"/>
        <end position="148"/>
    </location>
</feature>
<dbReference type="GO" id="GO:0005524">
    <property type="term" value="F:ATP binding"/>
    <property type="evidence" value="ECO:0007669"/>
    <property type="project" value="InterPro"/>
</dbReference>
<dbReference type="InterPro" id="IPR011009">
    <property type="entry name" value="Kinase-like_dom_sf"/>
</dbReference>
<dbReference type="AlphaFoldDB" id="A0A1I8BQV3"/>